<dbReference type="STRING" id="86049.A0A1C1CAJ1"/>
<dbReference type="InterPro" id="IPR045087">
    <property type="entry name" value="Cu-oxidase_fam"/>
</dbReference>
<evidence type="ECO:0000256" key="4">
    <source>
        <dbReference type="ARBA" id="ARBA00023008"/>
    </source>
</evidence>
<evidence type="ECO:0000256" key="1">
    <source>
        <dbReference type="ARBA" id="ARBA00010609"/>
    </source>
</evidence>
<evidence type="ECO:0000256" key="5">
    <source>
        <dbReference type="SAM" id="MobiDB-lite"/>
    </source>
</evidence>
<keyword evidence="9" id="KW-1185">Reference proteome</keyword>
<dbReference type="VEuPathDB" id="FungiDB:G647_03384"/>
<dbReference type="VEuPathDB" id="FungiDB:CLCR_01580"/>
<feature type="compositionally biased region" description="Low complexity" evidence="5">
    <location>
        <begin position="120"/>
        <end position="131"/>
    </location>
</feature>
<dbReference type="GO" id="GO:0005507">
    <property type="term" value="F:copper ion binding"/>
    <property type="evidence" value="ECO:0007669"/>
    <property type="project" value="InterPro"/>
</dbReference>
<dbReference type="PANTHER" id="PTHR11709:SF502">
    <property type="entry name" value="MULTICOPPER OXIDASE"/>
    <property type="match status" value="1"/>
</dbReference>
<dbReference type="Gene3D" id="2.60.40.420">
    <property type="entry name" value="Cupredoxins - blue copper proteins"/>
    <property type="match status" value="2"/>
</dbReference>
<accession>A0A1C1CAJ1</accession>
<comment type="caution">
    <text evidence="8">The sequence shown here is derived from an EMBL/GenBank/DDBJ whole genome shotgun (WGS) entry which is preliminary data.</text>
</comment>
<protein>
    <recommendedName>
        <fullName evidence="7">Plastocyanin-like domain-containing protein</fullName>
    </recommendedName>
</protein>
<evidence type="ECO:0000256" key="6">
    <source>
        <dbReference type="SAM" id="SignalP"/>
    </source>
</evidence>
<keyword evidence="3" id="KW-0560">Oxidoreductase</keyword>
<keyword evidence="6" id="KW-0732">Signal</keyword>
<dbReference type="SUPFAM" id="SSF49503">
    <property type="entry name" value="Cupredoxins"/>
    <property type="match status" value="1"/>
</dbReference>
<gene>
    <name evidence="8" type="ORF">CLCR_01580</name>
</gene>
<dbReference type="EMBL" id="LGRB01000019">
    <property type="protein sequence ID" value="OCT45471.1"/>
    <property type="molecule type" value="Genomic_DNA"/>
</dbReference>
<evidence type="ECO:0000256" key="3">
    <source>
        <dbReference type="ARBA" id="ARBA00023002"/>
    </source>
</evidence>
<dbReference type="Proteomes" id="UP000094526">
    <property type="component" value="Unassembled WGS sequence"/>
</dbReference>
<proteinExistence type="inferred from homology"/>
<dbReference type="InterPro" id="IPR008972">
    <property type="entry name" value="Cupredoxin"/>
</dbReference>
<dbReference type="OrthoDB" id="2121828at2759"/>
<dbReference type="CDD" id="cd13854">
    <property type="entry name" value="CuRO_1_MaLCC_like"/>
    <property type="match status" value="1"/>
</dbReference>
<feature type="compositionally biased region" description="Low complexity" evidence="5">
    <location>
        <begin position="99"/>
        <end position="111"/>
    </location>
</feature>
<organism evidence="8 9">
    <name type="scientific">Cladophialophora carrionii</name>
    <dbReference type="NCBI Taxonomy" id="86049"/>
    <lineage>
        <taxon>Eukaryota</taxon>
        <taxon>Fungi</taxon>
        <taxon>Dikarya</taxon>
        <taxon>Ascomycota</taxon>
        <taxon>Pezizomycotina</taxon>
        <taxon>Eurotiomycetes</taxon>
        <taxon>Chaetothyriomycetidae</taxon>
        <taxon>Chaetothyriales</taxon>
        <taxon>Herpotrichiellaceae</taxon>
        <taxon>Cladophialophora</taxon>
    </lineage>
</organism>
<dbReference type="Pfam" id="PF07732">
    <property type="entry name" value="Cu-oxidase_3"/>
    <property type="match status" value="1"/>
</dbReference>
<feature type="signal peptide" evidence="6">
    <location>
        <begin position="1"/>
        <end position="17"/>
    </location>
</feature>
<comment type="similarity">
    <text evidence="1">Belongs to the multicopper oxidase family.</text>
</comment>
<evidence type="ECO:0000256" key="2">
    <source>
        <dbReference type="ARBA" id="ARBA00022723"/>
    </source>
</evidence>
<feature type="chain" id="PRO_5008650669" description="Plastocyanin-like domain-containing protein" evidence="6">
    <location>
        <begin position="18"/>
        <end position="421"/>
    </location>
</feature>
<reference evidence="9" key="1">
    <citation type="submission" date="2015-07" db="EMBL/GenBank/DDBJ databases">
        <authorList>
            <person name="Teixeira M.M."/>
            <person name="Souza R.C."/>
            <person name="Almeida L.G."/>
            <person name="Vicente V.A."/>
            <person name="de Hoog S."/>
            <person name="Bocca A.L."/>
            <person name="de Almeida S.R."/>
            <person name="Vasconcelos A.T."/>
            <person name="Felipe M.S."/>
        </authorList>
    </citation>
    <scope>NUCLEOTIDE SEQUENCE [LARGE SCALE GENOMIC DNA]</scope>
    <source>
        <strain evidence="9">KSF</strain>
    </source>
</reference>
<dbReference type="PANTHER" id="PTHR11709">
    <property type="entry name" value="MULTI-COPPER OXIDASE"/>
    <property type="match status" value="1"/>
</dbReference>
<name>A0A1C1CAJ1_9EURO</name>
<sequence length="421" mass="44445">MRSFIFVAAAAAGLANAHESATWTSDVTVTATSTRTHTFCPVTQATTCDAADATDVSGNHGHHDGIGASNAQDAWWSIWQSAKTNYGVWDDWNTASETASATASATTTDTGSGNGGHGSGPSSSYSYSTSGSGSGPSSSYSHSYTASSSTSASATSTTSAAGCPTYTPAHNETYDYCNSAYDRSKWCDEKSIKTDYYTNDYDTGVTREYTLEITNTTLVYDGTGPKLALAVNGQVPGPVIEANWGDTVKVTVINKLQDNSTSIHFHGIRQFGTNDQDGVPGVTECGIAGNGGSRTYTWKATSYGTSWYHSHTFAQYGDGIRGPIVIHGPATANYDYDMGTVMIDDTYTNTAAAQAAVIAHFGPGGSFNTLFNGKNKNPDPVGPGGAPFSWGLKPCRKHLFRIINRLVLSSPGEIIIWLTVM</sequence>
<feature type="domain" description="Plastocyanin-like" evidence="7">
    <location>
        <begin position="213"/>
        <end position="329"/>
    </location>
</feature>
<dbReference type="AlphaFoldDB" id="A0A1C1CAJ1"/>
<keyword evidence="4" id="KW-0186">Copper</keyword>
<feature type="region of interest" description="Disordered" evidence="5">
    <location>
        <begin position="99"/>
        <end position="131"/>
    </location>
</feature>
<evidence type="ECO:0000259" key="7">
    <source>
        <dbReference type="Pfam" id="PF07732"/>
    </source>
</evidence>
<dbReference type="FunFam" id="2.60.40.420:FF:000021">
    <property type="entry name" value="Extracellular dihydrogeodin oxidase/laccase"/>
    <property type="match status" value="1"/>
</dbReference>
<dbReference type="eggNOG" id="KOG1263">
    <property type="taxonomic scope" value="Eukaryota"/>
</dbReference>
<evidence type="ECO:0000313" key="8">
    <source>
        <dbReference type="EMBL" id="OCT45471.1"/>
    </source>
</evidence>
<dbReference type="GO" id="GO:0016491">
    <property type="term" value="F:oxidoreductase activity"/>
    <property type="evidence" value="ECO:0007669"/>
    <property type="project" value="UniProtKB-KW"/>
</dbReference>
<dbReference type="InterPro" id="IPR011707">
    <property type="entry name" value="Cu-oxidase-like_N"/>
</dbReference>
<evidence type="ECO:0000313" key="9">
    <source>
        <dbReference type="Proteomes" id="UP000094526"/>
    </source>
</evidence>
<keyword evidence="2" id="KW-0479">Metal-binding</keyword>